<dbReference type="Gene3D" id="1.25.10.10">
    <property type="entry name" value="Leucine-rich Repeat Variant"/>
    <property type="match status" value="1"/>
</dbReference>
<accession>A0A0N1PI36</accession>
<comment type="caution">
    <text evidence="1">The sequence shown here is derived from an EMBL/GenBank/DDBJ whole genome shotgun (WGS) entry which is preliminary data.</text>
</comment>
<feature type="non-terminal residue" evidence="1">
    <location>
        <position position="1"/>
    </location>
</feature>
<sequence length="152" mass="17380">LADHQNSAVRKAAVFCMVAFTFALGEERMQPHLKHLSVSKFRLLQVTYTTPPPWFSPGEGTIRCTLVNNARTRRAAVPARSDGSERVLRVAPRRLTRSTRTPHTHLTRTSHVPHTCEVRTPNKRVYAQLPRVRTRTSYVCVRVRCTCIYVRS</sequence>
<proteinExistence type="predicted"/>
<gene>
    <name evidence="1" type="ORF">RR48_00320</name>
</gene>
<protein>
    <submittedName>
        <fullName evidence="1">CLIP-associating protein</fullName>
    </submittedName>
</protein>
<keyword evidence="2" id="KW-1185">Reference proteome</keyword>
<evidence type="ECO:0000313" key="2">
    <source>
        <dbReference type="Proteomes" id="UP000053240"/>
    </source>
</evidence>
<dbReference type="Proteomes" id="UP000053240">
    <property type="component" value="Unassembled WGS sequence"/>
</dbReference>
<dbReference type="AlphaFoldDB" id="A0A0N1PI36"/>
<reference evidence="1 2" key="1">
    <citation type="journal article" date="2015" name="Nat. Commun.">
        <title>Outbred genome sequencing and CRISPR/Cas9 gene editing in butterflies.</title>
        <authorList>
            <person name="Li X."/>
            <person name="Fan D."/>
            <person name="Zhang W."/>
            <person name="Liu G."/>
            <person name="Zhang L."/>
            <person name="Zhao L."/>
            <person name="Fang X."/>
            <person name="Chen L."/>
            <person name="Dong Y."/>
            <person name="Chen Y."/>
            <person name="Ding Y."/>
            <person name="Zhao R."/>
            <person name="Feng M."/>
            <person name="Zhu Y."/>
            <person name="Feng Y."/>
            <person name="Jiang X."/>
            <person name="Zhu D."/>
            <person name="Xiang H."/>
            <person name="Feng X."/>
            <person name="Li S."/>
            <person name="Wang J."/>
            <person name="Zhang G."/>
            <person name="Kronforst M.R."/>
            <person name="Wang W."/>
        </authorList>
    </citation>
    <scope>NUCLEOTIDE SEQUENCE [LARGE SCALE GENOMIC DNA]</scope>
    <source>
        <strain evidence="1">Ya'a_city_454_Pm</strain>
        <tissue evidence="1">Whole body</tissue>
    </source>
</reference>
<dbReference type="STRING" id="76193.A0A0N1PI36"/>
<name>A0A0N1PI36_PAPMA</name>
<dbReference type="InParanoid" id="A0A0N1PI36"/>
<dbReference type="InterPro" id="IPR011989">
    <property type="entry name" value="ARM-like"/>
</dbReference>
<organism evidence="1 2">
    <name type="scientific">Papilio machaon</name>
    <name type="common">Old World swallowtail butterfly</name>
    <dbReference type="NCBI Taxonomy" id="76193"/>
    <lineage>
        <taxon>Eukaryota</taxon>
        <taxon>Metazoa</taxon>
        <taxon>Ecdysozoa</taxon>
        <taxon>Arthropoda</taxon>
        <taxon>Hexapoda</taxon>
        <taxon>Insecta</taxon>
        <taxon>Pterygota</taxon>
        <taxon>Neoptera</taxon>
        <taxon>Endopterygota</taxon>
        <taxon>Lepidoptera</taxon>
        <taxon>Glossata</taxon>
        <taxon>Ditrysia</taxon>
        <taxon>Papilionoidea</taxon>
        <taxon>Papilionidae</taxon>
        <taxon>Papilioninae</taxon>
        <taxon>Papilio</taxon>
    </lineage>
</organism>
<dbReference type="EMBL" id="LADJ01003637">
    <property type="protein sequence ID" value="KPJ20870.1"/>
    <property type="molecule type" value="Genomic_DNA"/>
</dbReference>
<evidence type="ECO:0000313" key="1">
    <source>
        <dbReference type="EMBL" id="KPJ20870.1"/>
    </source>
</evidence>